<evidence type="ECO:0000313" key="5">
    <source>
        <dbReference type="EMBL" id="GBR76994.1"/>
    </source>
</evidence>
<dbReference type="InterPro" id="IPR020568">
    <property type="entry name" value="Ribosomal_Su5_D2-typ_SF"/>
</dbReference>
<dbReference type="GO" id="GO:0005524">
    <property type="term" value="F:ATP binding"/>
    <property type="evidence" value="ECO:0007669"/>
    <property type="project" value="UniProtKB-KW"/>
</dbReference>
<evidence type="ECO:0000259" key="4">
    <source>
        <dbReference type="SMART" id="SM00382"/>
    </source>
</evidence>
<dbReference type="SMART" id="SM00382">
    <property type="entry name" value="AAA"/>
    <property type="match status" value="1"/>
</dbReference>
<evidence type="ECO:0000256" key="3">
    <source>
        <dbReference type="ARBA" id="ARBA00022840"/>
    </source>
</evidence>
<feature type="domain" description="AAA+ ATPase" evidence="4">
    <location>
        <begin position="211"/>
        <end position="348"/>
    </location>
</feature>
<keyword evidence="2" id="KW-0547">Nucleotide-binding</keyword>
<dbReference type="SUPFAM" id="SSF54211">
    <property type="entry name" value="Ribosomal protein S5 domain 2-like"/>
    <property type="match status" value="1"/>
</dbReference>
<organism evidence="5 6">
    <name type="scientific">Candidatus Termititenax persephonae</name>
    <dbReference type="NCBI Taxonomy" id="2218525"/>
    <lineage>
        <taxon>Bacteria</taxon>
        <taxon>Bacillati</taxon>
        <taxon>Candidatus Margulisiibacteriota</taxon>
        <taxon>Candidatus Termititenacia</taxon>
        <taxon>Candidatus Termititenacales</taxon>
        <taxon>Candidatus Termititenacaceae</taxon>
        <taxon>Candidatus Termititenax</taxon>
    </lineage>
</organism>
<proteinExistence type="inferred from homology"/>
<dbReference type="Pfam" id="PF13541">
    <property type="entry name" value="ChlI"/>
    <property type="match status" value="1"/>
</dbReference>
<dbReference type="InterPro" id="IPR004482">
    <property type="entry name" value="Mg_chelat-rel"/>
</dbReference>
<dbReference type="InterPro" id="IPR045006">
    <property type="entry name" value="CHLI-like"/>
</dbReference>
<accession>A0A388TJ20</accession>
<keyword evidence="6" id="KW-1185">Reference proteome</keyword>
<name>A0A388TJ20_9BACT</name>
<dbReference type="SUPFAM" id="SSF52540">
    <property type="entry name" value="P-loop containing nucleoside triphosphate hydrolases"/>
    <property type="match status" value="1"/>
</dbReference>
<dbReference type="NCBIfam" id="TIGR00368">
    <property type="entry name" value="YifB family Mg chelatase-like AAA ATPase"/>
    <property type="match status" value="1"/>
</dbReference>
<dbReference type="PANTHER" id="PTHR32039:SF7">
    <property type="entry name" value="COMPETENCE PROTEIN COMM"/>
    <property type="match status" value="1"/>
</dbReference>
<keyword evidence="3" id="KW-0067">ATP-binding</keyword>
<dbReference type="Proteomes" id="UP000275925">
    <property type="component" value="Unassembled WGS sequence"/>
</dbReference>
<dbReference type="InterPro" id="IPR025158">
    <property type="entry name" value="Mg_chelat-rel_C"/>
</dbReference>
<protein>
    <submittedName>
        <fullName evidence="5">Magnesium chelatase</fullName>
    </submittedName>
</protein>
<dbReference type="InterPro" id="IPR014721">
    <property type="entry name" value="Ribsml_uS5_D2-typ_fold_subgr"/>
</dbReference>
<dbReference type="EMBL" id="BGZO01000077">
    <property type="protein sequence ID" value="GBR76994.1"/>
    <property type="molecule type" value="Genomic_DNA"/>
</dbReference>
<dbReference type="PANTHER" id="PTHR32039">
    <property type="entry name" value="MAGNESIUM-CHELATASE SUBUNIT CHLI"/>
    <property type="match status" value="1"/>
</dbReference>
<reference evidence="5 6" key="1">
    <citation type="journal article" date="2019" name="ISME J.">
        <title>Genome analyses of uncultured TG2/ZB3 bacteria in 'Margulisbacteria' specifically attached to ectosymbiotic spirochetes of protists in the termite gut.</title>
        <authorList>
            <person name="Utami Y.D."/>
            <person name="Kuwahara H."/>
            <person name="Igai K."/>
            <person name="Murakami T."/>
            <person name="Sugaya K."/>
            <person name="Morikawa T."/>
            <person name="Nagura Y."/>
            <person name="Yuki M."/>
            <person name="Deevong P."/>
            <person name="Inoue T."/>
            <person name="Kihara K."/>
            <person name="Lo N."/>
            <person name="Yamada A."/>
            <person name="Ohkuma M."/>
            <person name="Hongoh Y."/>
        </authorList>
    </citation>
    <scope>NUCLEOTIDE SEQUENCE [LARGE SCALE GENOMIC DNA]</scope>
    <source>
        <strain evidence="5">NkOx7-02</strain>
    </source>
</reference>
<comment type="caution">
    <text evidence="5">The sequence shown here is derived from an EMBL/GenBank/DDBJ whole genome shotgun (WGS) entry which is preliminary data.</text>
</comment>
<dbReference type="InterPro" id="IPR001208">
    <property type="entry name" value="MCM_dom"/>
</dbReference>
<sequence length="509" mass="54619">MLATVNSATVLGMDAYLIRVEVDTRGGLPRHTIVGLPDTAVKESKERIESAFRNSEIALDLFCKFTINLAPAAIRKEGPAFDLPIAVGMMANAGLFAADGLRDKIFLGELSLNGAIRPVCGVLAMALEASKVGLKEIIVSPENAEEAALVKDLRVLSLPNLADVLAYLSGGRNFMPYQAAPAAAERRSGGDFAEIKGQYLAKRALEIAAAGGHNVLMVGSPGCGKTMLARSLPTILPDLTYEESREVSRIYSVAGLLRHGLVRRRPFRAPHHTISGVGIVGGGRIPKPGEISLAHLGVLFLDELAEFGRHVLEVLRQPLEDGEITISRALAALTYPARFILVAALNPCPCGYAMSAQRQCSCTPRQIANYWHKISGPILDRIDIFVEVPSLCAEELSARPGGKTSAEIRQEVAAARERQARRFAGRNGLYTNSGLSPADLRGAGIADTARTLLTAAADKLALSARAYDRILKVARTIADLGGADMVGEEHVAEAMQYKLHNFFNRGEVR</sequence>
<dbReference type="AlphaFoldDB" id="A0A388TJ20"/>
<dbReference type="InterPro" id="IPR027417">
    <property type="entry name" value="P-loop_NTPase"/>
</dbReference>
<comment type="similarity">
    <text evidence="1">Belongs to the Mg-chelatase subunits D/I family. ComM subfamily.</text>
</comment>
<dbReference type="Gene3D" id="3.40.50.300">
    <property type="entry name" value="P-loop containing nucleotide triphosphate hydrolases"/>
    <property type="match status" value="1"/>
</dbReference>
<evidence type="ECO:0000256" key="2">
    <source>
        <dbReference type="ARBA" id="ARBA00022741"/>
    </source>
</evidence>
<dbReference type="GO" id="GO:0003677">
    <property type="term" value="F:DNA binding"/>
    <property type="evidence" value="ECO:0007669"/>
    <property type="project" value="InterPro"/>
</dbReference>
<gene>
    <name evidence="5" type="primary">comM</name>
    <name evidence="5" type="ORF">NO2_1457</name>
</gene>
<dbReference type="Gene3D" id="3.30.230.10">
    <property type="match status" value="1"/>
</dbReference>
<dbReference type="Pfam" id="PF01078">
    <property type="entry name" value="Mg_chelatase"/>
    <property type="match status" value="1"/>
</dbReference>
<dbReference type="PRINTS" id="PR01657">
    <property type="entry name" value="MCMFAMILY"/>
</dbReference>
<evidence type="ECO:0000313" key="6">
    <source>
        <dbReference type="Proteomes" id="UP000275925"/>
    </source>
</evidence>
<dbReference type="InterPro" id="IPR000523">
    <property type="entry name" value="Mg_chelatse_chII-like_cat_dom"/>
</dbReference>
<dbReference type="InterPro" id="IPR003593">
    <property type="entry name" value="AAA+_ATPase"/>
</dbReference>
<dbReference type="Pfam" id="PF13335">
    <property type="entry name" value="Mg_chelatase_C"/>
    <property type="match status" value="1"/>
</dbReference>
<evidence type="ECO:0000256" key="1">
    <source>
        <dbReference type="ARBA" id="ARBA00006354"/>
    </source>
</evidence>